<evidence type="ECO:0000313" key="4">
    <source>
        <dbReference type="EMBL" id="KQJ82570.1"/>
    </source>
</evidence>
<dbReference type="PANTHER" id="PTHR33026:SF7">
    <property type="entry name" value="OS03G0100275 PROTEIN"/>
    <property type="match status" value="1"/>
</dbReference>
<organism evidence="4">
    <name type="scientific">Brachypodium distachyon</name>
    <name type="common">Purple false brome</name>
    <name type="synonym">Trachynia distachya</name>
    <dbReference type="NCBI Taxonomy" id="15368"/>
    <lineage>
        <taxon>Eukaryota</taxon>
        <taxon>Viridiplantae</taxon>
        <taxon>Streptophyta</taxon>
        <taxon>Embryophyta</taxon>
        <taxon>Tracheophyta</taxon>
        <taxon>Spermatophyta</taxon>
        <taxon>Magnoliopsida</taxon>
        <taxon>Liliopsida</taxon>
        <taxon>Poales</taxon>
        <taxon>Poaceae</taxon>
        <taxon>BOP clade</taxon>
        <taxon>Pooideae</taxon>
        <taxon>Stipodae</taxon>
        <taxon>Brachypodieae</taxon>
        <taxon>Brachypodium</taxon>
    </lineage>
</organism>
<feature type="region of interest" description="Disordered" evidence="2">
    <location>
        <begin position="321"/>
        <end position="402"/>
    </location>
</feature>
<dbReference type="AlphaFoldDB" id="A0A0Q3GP09"/>
<dbReference type="InterPro" id="IPR007321">
    <property type="entry name" value="Transposase_28"/>
</dbReference>
<protein>
    <recommendedName>
        <fullName evidence="3">Transposase (putative) gypsy type domain-containing protein</fullName>
    </recommendedName>
</protein>
<keyword evidence="1" id="KW-0175">Coiled coil</keyword>
<evidence type="ECO:0000259" key="3">
    <source>
        <dbReference type="Pfam" id="PF04195"/>
    </source>
</evidence>
<feature type="compositionally biased region" description="Low complexity" evidence="2">
    <location>
        <begin position="7"/>
        <end position="18"/>
    </location>
</feature>
<feature type="region of interest" description="Disordered" evidence="2">
    <location>
        <begin position="442"/>
        <end position="463"/>
    </location>
</feature>
<name>A0A0Q3GP09_BRADI</name>
<feature type="compositionally biased region" description="Basic and acidic residues" evidence="2">
    <location>
        <begin position="29"/>
        <end position="47"/>
    </location>
</feature>
<keyword evidence="6" id="KW-1185">Reference proteome</keyword>
<dbReference type="Gramene" id="KQJ82570">
    <property type="protein sequence ID" value="KQJ82570"/>
    <property type="gene ID" value="BRADI_5g09708v3"/>
</dbReference>
<dbReference type="OrthoDB" id="685425at2759"/>
<dbReference type="Pfam" id="PF04195">
    <property type="entry name" value="Transposase_28"/>
    <property type="match status" value="1"/>
</dbReference>
<dbReference type="PANTHER" id="PTHR33026">
    <property type="entry name" value="OS06G0360600 PROTEIN"/>
    <property type="match status" value="1"/>
</dbReference>
<dbReference type="InParanoid" id="A0A0Q3GP09"/>
<evidence type="ECO:0000313" key="6">
    <source>
        <dbReference type="Proteomes" id="UP000008810"/>
    </source>
</evidence>
<proteinExistence type="predicted"/>
<dbReference type="EMBL" id="CM000884">
    <property type="protein sequence ID" value="KQJ82570.1"/>
    <property type="molecule type" value="Genomic_DNA"/>
</dbReference>
<reference evidence="4" key="2">
    <citation type="submission" date="2017-06" db="EMBL/GenBank/DDBJ databases">
        <title>WGS assembly of Brachypodium distachyon.</title>
        <authorList>
            <consortium name="The International Brachypodium Initiative"/>
            <person name="Lucas S."/>
            <person name="Harmon-Smith M."/>
            <person name="Lail K."/>
            <person name="Tice H."/>
            <person name="Grimwood J."/>
            <person name="Bruce D."/>
            <person name="Barry K."/>
            <person name="Shu S."/>
            <person name="Lindquist E."/>
            <person name="Wang M."/>
            <person name="Pitluck S."/>
            <person name="Vogel J.P."/>
            <person name="Garvin D.F."/>
            <person name="Mockler T.C."/>
            <person name="Schmutz J."/>
            <person name="Rokhsar D."/>
            <person name="Bevan M.W."/>
        </authorList>
    </citation>
    <scope>NUCLEOTIDE SEQUENCE</scope>
    <source>
        <strain evidence="4">Bd21</strain>
    </source>
</reference>
<sequence length="688" mass="76367">MGRKKISTTAGASAAADGNKASRDAPPALDKKSKKITDAAPGGDKRTGEWKRSAILARHFSVMWKHGLIPGEDSGKVRISGNEVTPRPRPGERVIFYDFVIRGLSLPVHFHALLLAYGLQMHDLMPNSYLHIACFITLCECYLGLKPHWGLWKKLFIIKRQGKGDWIYKTGGANIQVRGDQYFSLHQIESVQQWRSRWFYLQDEPVKGKDFSLPEFSATAQVRKLKSWNHELTAEEDAEATVLLRQVVELSQTPEKEVSGLQLIALFMKRRIEPIQARVHSMWEYSGLSDSTRVCAQELSDEDLLTRVRVVTRKEITLEDLESPLPPYEPDRSREENDVDENEDDHQSRKRCRSSEAEQSIGDSYQHEVPEEPLPSSATAASDEPRSRSPSPSVPLTKKAKVAVKPKARLRIFDVSSSGSSSPKSFETECVFGSVRDSPLARNSPAGLPETAPAPTITQPSTSASQLRIGSLALENHPFVEKLVDLGDRYLILEEENQQLRLELDQAKEAAAHANANRLRDVAVGNSQEWRSKYEQLVVDSAKELAAAHAEVDAAVKQAKLEAQESFALERKEIASRDDKLKTRLSAAVDALIVFTSMYPNAEAPSSLDGFLSFFDGEDPLEDFTQAQTQAGAEAAFILSLAHGLDQALLQKVADDAPTTPDGQVVELKRFVKRGRKLARSLPPSSST</sequence>
<feature type="domain" description="Transposase (putative) gypsy type" evidence="3">
    <location>
        <begin position="94"/>
        <end position="159"/>
    </location>
</feature>
<reference evidence="5" key="3">
    <citation type="submission" date="2018-08" db="UniProtKB">
        <authorList>
            <consortium name="EnsemblPlants"/>
        </authorList>
    </citation>
    <scope>IDENTIFICATION</scope>
    <source>
        <strain evidence="5">cv. Bd21</strain>
    </source>
</reference>
<evidence type="ECO:0000256" key="2">
    <source>
        <dbReference type="SAM" id="MobiDB-lite"/>
    </source>
</evidence>
<feature type="coiled-coil region" evidence="1">
    <location>
        <begin position="483"/>
        <end position="517"/>
    </location>
</feature>
<feature type="region of interest" description="Disordered" evidence="2">
    <location>
        <begin position="1"/>
        <end position="47"/>
    </location>
</feature>
<evidence type="ECO:0000256" key="1">
    <source>
        <dbReference type="SAM" id="Coils"/>
    </source>
</evidence>
<gene>
    <name evidence="4" type="ORF">BRADI_5g09708v3</name>
</gene>
<reference evidence="4 5" key="1">
    <citation type="journal article" date="2010" name="Nature">
        <title>Genome sequencing and analysis of the model grass Brachypodium distachyon.</title>
        <authorList>
            <consortium name="International Brachypodium Initiative"/>
        </authorList>
    </citation>
    <scope>NUCLEOTIDE SEQUENCE [LARGE SCALE GENOMIC DNA]</scope>
    <source>
        <strain evidence="4 5">Bd21</strain>
    </source>
</reference>
<dbReference type="EnsemblPlants" id="KQJ82570">
    <property type="protein sequence ID" value="KQJ82570"/>
    <property type="gene ID" value="BRADI_5g09708v3"/>
</dbReference>
<evidence type="ECO:0000313" key="5">
    <source>
        <dbReference type="EnsemblPlants" id="KQJ82570"/>
    </source>
</evidence>
<accession>A0A0Q3GP09</accession>
<dbReference type="Proteomes" id="UP000008810">
    <property type="component" value="Chromosome 5"/>
</dbReference>